<name>U1QCI9_9ACTO</name>
<evidence type="ECO:0008006" key="5">
    <source>
        <dbReference type="Google" id="ProtNLM"/>
    </source>
</evidence>
<feature type="transmembrane region" description="Helical" evidence="2">
    <location>
        <begin position="35"/>
        <end position="59"/>
    </location>
</feature>
<keyword evidence="2" id="KW-0472">Membrane</keyword>
<proteinExistence type="predicted"/>
<dbReference type="Gene3D" id="3.40.50.300">
    <property type="entry name" value="P-loop containing nucleotide triphosphate hydrolases"/>
    <property type="match status" value="1"/>
</dbReference>
<dbReference type="Proteomes" id="UP000016536">
    <property type="component" value="Unassembled WGS sequence"/>
</dbReference>
<gene>
    <name evidence="3" type="ORF">HMPREF1979_00457</name>
</gene>
<evidence type="ECO:0000313" key="4">
    <source>
        <dbReference type="Proteomes" id="UP000016536"/>
    </source>
</evidence>
<evidence type="ECO:0000313" key="3">
    <source>
        <dbReference type="EMBL" id="ERH25490.1"/>
    </source>
</evidence>
<evidence type="ECO:0000256" key="2">
    <source>
        <dbReference type="SAM" id="Phobius"/>
    </source>
</evidence>
<evidence type="ECO:0000256" key="1">
    <source>
        <dbReference type="SAM" id="MobiDB-lite"/>
    </source>
</evidence>
<keyword evidence="4" id="KW-1185">Reference proteome</keyword>
<comment type="caution">
    <text evidence="3">The sequence shown here is derived from an EMBL/GenBank/DDBJ whole genome shotgun (WGS) entry which is preliminary data.</text>
</comment>
<dbReference type="InterPro" id="IPR027417">
    <property type="entry name" value="P-loop_NTPase"/>
</dbReference>
<dbReference type="EMBL" id="AWSE01000019">
    <property type="protein sequence ID" value="ERH25490.1"/>
    <property type="molecule type" value="Genomic_DNA"/>
</dbReference>
<accession>U1QCI9</accession>
<dbReference type="HOGENOM" id="CLU_339099_0_0_11"/>
<feature type="transmembrane region" description="Helical" evidence="2">
    <location>
        <begin position="65"/>
        <end position="85"/>
    </location>
</feature>
<feature type="transmembrane region" description="Helical" evidence="2">
    <location>
        <begin position="133"/>
        <end position="153"/>
    </location>
</feature>
<dbReference type="AlphaFoldDB" id="U1QCI9"/>
<sequence length="838" mass="90666">MRTLPLLSKTKAASRQVAGTGTDGAEEGKRARQRWIAMTLMPAVWVLCAAALVLAPAYVIGRPGLAVWIASLLAVPVSHPIIQVVRYQRARAKGAGAKEARAKARPLLPPLVSGRARGWADAIIYRDNRWWRYAQWAITALALAAVVLLPFSPVAPDGWLRPAGSLLPVAVWWGVIGGRQRFLTQMQRGAAEGIRRIAAATLHYPRTKGALMSLATWLNLTTGWKAVRVIEWDTTRDGTPIIPRVFEVMAPGDLSVTDNKAWTEFEANLTAKYPRRSGWHVARKPNGSGAIVSPARYPVSAIWNGDVDNDNPMGFYIGESIDHPDSVQRLDLVNPSNHALVVGATGAGKTTAIEPIIAQNVLKTMPWDPALHGSAHILDPKGPLASRWSGRPGVLCSRGNADGTNAEGDDISGFEVMASHCDLIEDEHRRRQEVLASYSDCSNWLELPDAVKAAHRLSPVLVVLDEFLDHTGKETAQGREAEQIKRDNAARAHILFMTSLWERKARNVGIHVIIISQEAKMTEIGSTRVRMAPVRIMAGRLDDVACKGFFSVAGSEMPYMPTTRSSTSPSGEVIEHPIPGRCYVQMATGQPVKRFQAYWFGGNSNTGTLDRYLPRNRQPGAGMFDGDAARVRIAAMEDLDNNGVPDAWEQPQPEDALPSTPRPVGSDDDTSPDDWAPLPHAGEVPASLSGSPRCAYNGCRAEGDYTCPRNGALYCPDHTGPSPDPAEHGRFGQDYLDTHPLNRAGAAGIYREVGERARSAGLVASWAPIAGTDGSLTDQARITVTTPENKLVAIILAAPGSIQARTALNRQGVQGPEASFNAVWTAINTQLAHNKTAN</sequence>
<feature type="region of interest" description="Disordered" evidence="1">
    <location>
        <begin position="640"/>
        <end position="692"/>
    </location>
</feature>
<keyword evidence="2" id="KW-0812">Transmembrane</keyword>
<dbReference type="RefSeq" id="WP_021609435.1">
    <property type="nucleotide sequence ID" value="NZ_KE951984.1"/>
</dbReference>
<organism evidence="3 4">
    <name type="scientific">Actinomyces johnsonii F0542</name>
    <dbReference type="NCBI Taxonomy" id="1321818"/>
    <lineage>
        <taxon>Bacteria</taxon>
        <taxon>Bacillati</taxon>
        <taxon>Actinomycetota</taxon>
        <taxon>Actinomycetes</taxon>
        <taxon>Actinomycetales</taxon>
        <taxon>Actinomycetaceae</taxon>
        <taxon>Actinomyces</taxon>
    </lineage>
</organism>
<protein>
    <recommendedName>
        <fullName evidence="5">FtsK/SpoIIIE family protein</fullName>
    </recommendedName>
</protein>
<keyword evidence="2" id="KW-1133">Transmembrane helix</keyword>
<dbReference type="SUPFAM" id="SSF52540">
    <property type="entry name" value="P-loop containing nucleoside triphosphate hydrolases"/>
    <property type="match status" value="1"/>
</dbReference>
<dbReference type="PATRIC" id="fig|1321818.3.peg.382"/>
<reference evidence="3 4" key="1">
    <citation type="submission" date="2013-08" db="EMBL/GenBank/DDBJ databases">
        <authorList>
            <person name="Weinstock G."/>
            <person name="Sodergren E."/>
            <person name="Wylie T."/>
            <person name="Fulton L."/>
            <person name="Fulton R."/>
            <person name="Fronick C."/>
            <person name="O'Laughlin M."/>
            <person name="Godfrey J."/>
            <person name="Miner T."/>
            <person name="Herter B."/>
            <person name="Appelbaum E."/>
            <person name="Cordes M."/>
            <person name="Lek S."/>
            <person name="Wollam A."/>
            <person name="Pepin K.H."/>
            <person name="Palsikar V.B."/>
            <person name="Mitreva M."/>
            <person name="Wilson R.K."/>
        </authorList>
    </citation>
    <scope>NUCLEOTIDE SEQUENCE [LARGE SCALE GENOMIC DNA]</scope>
    <source>
        <strain evidence="3 4">F0542</strain>
    </source>
</reference>